<evidence type="ECO:0000313" key="2">
    <source>
        <dbReference type="Proteomes" id="UP000835052"/>
    </source>
</evidence>
<proteinExistence type="predicted"/>
<dbReference type="AlphaFoldDB" id="A0A8S1GTW9"/>
<comment type="caution">
    <text evidence="1">The sequence shown here is derived from an EMBL/GenBank/DDBJ whole genome shotgun (WGS) entry which is preliminary data.</text>
</comment>
<organism evidence="1 2">
    <name type="scientific">Caenorhabditis auriculariae</name>
    <dbReference type="NCBI Taxonomy" id="2777116"/>
    <lineage>
        <taxon>Eukaryota</taxon>
        <taxon>Metazoa</taxon>
        <taxon>Ecdysozoa</taxon>
        <taxon>Nematoda</taxon>
        <taxon>Chromadorea</taxon>
        <taxon>Rhabditida</taxon>
        <taxon>Rhabditina</taxon>
        <taxon>Rhabditomorpha</taxon>
        <taxon>Rhabditoidea</taxon>
        <taxon>Rhabditidae</taxon>
        <taxon>Peloderinae</taxon>
        <taxon>Caenorhabditis</taxon>
    </lineage>
</organism>
<evidence type="ECO:0000313" key="1">
    <source>
        <dbReference type="EMBL" id="CAD6186202.1"/>
    </source>
</evidence>
<name>A0A8S1GTW9_9PELO</name>
<dbReference type="EMBL" id="CAJGYM010000004">
    <property type="protein sequence ID" value="CAD6186202.1"/>
    <property type="molecule type" value="Genomic_DNA"/>
</dbReference>
<protein>
    <submittedName>
        <fullName evidence="1">Uncharacterized protein</fullName>
    </submittedName>
</protein>
<dbReference type="Proteomes" id="UP000835052">
    <property type="component" value="Unassembled WGS sequence"/>
</dbReference>
<sequence>MASHTTIIANTSEYPIYVAIDETEGSAKRKVEEMIKKASNEPENGYNASKPSEFELTGSFGFTEVFPGYSAKFVRGETKTAFVSIYHYYSLPPRVFRGVRLPCAGYRVQNDATIVFDKFNQVVTHEGLLEEFQKSPLDENLRQEAFKRFAEAEKQRANIPRVKSDE</sequence>
<reference evidence="1" key="1">
    <citation type="submission" date="2020-10" db="EMBL/GenBank/DDBJ databases">
        <authorList>
            <person name="Kikuchi T."/>
        </authorList>
    </citation>
    <scope>NUCLEOTIDE SEQUENCE</scope>
    <source>
        <strain evidence="1">NKZ352</strain>
    </source>
</reference>
<accession>A0A8S1GTW9</accession>
<gene>
    <name evidence="1" type="ORF">CAUJ_LOCUS2121</name>
</gene>
<keyword evidence="2" id="KW-1185">Reference proteome</keyword>